<evidence type="ECO:0000256" key="1">
    <source>
        <dbReference type="SAM" id="MobiDB-lite"/>
    </source>
</evidence>
<protein>
    <submittedName>
        <fullName evidence="2">ABC transporter substrate-binding protein</fullName>
    </submittedName>
</protein>
<comment type="caution">
    <text evidence="2">The sequence shown here is derived from an EMBL/GenBank/DDBJ whole genome shotgun (WGS) entry which is preliminary data.</text>
</comment>
<dbReference type="InterPro" id="IPR018648">
    <property type="entry name" value="DUF2076"/>
</dbReference>
<feature type="compositionally biased region" description="Low complexity" evidence="1">
    <location>
        <begin position="132"/>
        <end position="152"/>
    </location>
</feature>
<accession>A0A0E3B7P8</accession>
<gene>
    <name evidence="2" type="ORF">P245_24645</name>
</gene>
<feature type="region of interest" description="Disordered" evidence="1">
    <location>
        <begin position="215"/>
        <end position="249"/>
    </location>
</feature>
<feature type="compositionally biased region" description="Polar residues" evidence="1">
    <location>
        <begin position="230"/>
        <end position="247"/>
    </location>
</feature>
<name>A0A0E3B7P8_9BURK</name>
<dbReference type="Pfam" id="PF09849">
    <property type="entry name" value="DUF2076"/>
    <property type="match status" value="1"/>
</dbReference>
<organism evidence="2 3">
    <name type="scientific">Comamonas thiooxydans</name>
    <dbReference type="NCBI Taxonomy" id="363952"/>
    <lineage>
        <taxon>Bacteria</taxon>
        <taxon>Pseudomonadati</taxon>
        <taxon>Pseudomonadota</taxon>
        <taxon>Betaproteobacteria</taxon>
        <taxon>Burkholderiales</taxon>
        <taxon>Comamonadaceae</taxon>
        <taxon>Comamonas</taxon>
    </lineage>
</organism>
<evidence type="ECO:0000313" key="3">
    <source>
        <dbReference type="Proteomes" id="UP000029567"/>
    </source>
</evidence>
<dbReference type="Proteomes" id="UP000029567">
    <property type="component" value="Unassembled WGS sequence"/>
</dbReference>
<dbReference type="EMBL" id="AWTN01000132">
    <property type="protein sequence ID" value="KGG83810.1"/>
    <property type="molecule type" value="Genomic_DNA"/>
</dbReference>
<reference evidence="2 3" key="1">
    <citation type="submission" date="2013-09" db="EMBL/GenBank/DDBJ databases">
        <title>High correlation between genotypes and phenotypes of environmental bacteria Comamonas testosteroni strains.</title>
        <authorList>
            <person name="Liu L."/>
            <person name="Zhu W."/>
            <person name="Xia X."/>
            <person name="Xu B."/>
            <person name="Luo M."/>
            <person name="Wang G."/>
        </authorList>
    </citation>
    <scope>NUCLEOTIDE SEQUENCE [LARGE SCALE GENOMIC DNA]</scope>
    <source>
        <strain evidence="2 3">JL14</strain>
    </source>
</reference>
<proteinExistence type="predicted"/>
<evidence type="ECO:0000313" key="2">
    <source>
        <dbReference type="EMBL" id="KGG83810.1"/>
    </source>
</evidence>
<feature type="region of interest" description="Disordered" evidence="1">
    <location>
        <begin position="100"/>
        <end position="168"/>
    </location>
</feature>
<dbReference type="AlphaFoldDB" id="A0A0E3B7P8"/>
<sequence>MHGLHISQLADAHTGRICAVIKERMMTPQEQQLLQDLCARLTLTQGQPKDAQADAELRRGLGTAPDAVYWLAQRTLMLEQALHQAQQQISELQQQVQQAQQNQSQGRSSFLSGGLGTQFGRAPERPADDGYAASPQPQYQTQPQFQPEAQPASWRDRFFGGGAPRAAAAPSYAQPAAPAGGSFLGNAAAAAAGVAGGMFLFNGLENLMGNHHASSGNLSGGGESKPLVHDSSTQNLHGDSGNTSSLASDAGLGSIDSAASGSWDDGGGFFDDDFA</sequence>